<feature type="region of interest" description="Disordered" evidence="1">
    <location>
        <begin position="1"/>
        <end position="34"/>
    </location>
</feature>
<protein>
    <submittedName>
        <fullName evidence="2">Uncharacterized protein</fullName>
    </submittedName>
</protein>
<organism evidence="2 3">
    <name type="scientific">Elaphomyces granulatus</name>
    <dbReference type="NCBI Taxonomy" id="519963"/>
    <lineage>
        <taxon>Eukaryota</taxon>
        <taxon>Fungi</taxon>
        <taxon>Dikarya</taxon>
        <taxon>Ascomycota</taxon>
        <taxon>Pezizomycotina</taxon>
        <taxon>Eurotiomycetes</taxon>
        <taxon>Eurotiomycetidae</taxon>
        <taxon>Eurotiales</taxon>
        <taxon>Elaphomycetaceae</taxon>
        <taxon>Elaphomyces</taxon>
    </lineage>
</organism>
<keyword evidence="3" id="KW-1185">Reference proteome</keyword>
<dbReference type="OrthoDB" id="3920481at2759"/>
<dbReference type="Proteomes" id="UP000243515">
    <property type="component" value="Unassembled WGS sequence"/>
</dbReference>
<evidence type="ECO:0000313" key="3">
    <source>
        <dbReference type="Proteomes" id="UP000243515"/>
    </source>
</evidence>
<name>A0A232LZA5_9EURO</name>
<dbReference type="EMBL" id="NPHW01003494">
    <property type="protein sequence ID" value="OXV09500.1"/>
    <property type="molecule type" value="Genomic_DNA"/>
</dbReference>
<comment type="caution">
    <text evidence="2">The sequence shown here is derived from an EMBL/GenBank/DDBJ whole genome shotgun (WGS) entry which is preliminary data.</text>
</comment>
<reference evidence="2 3" key="1">
    <citation type="journal article" date="2015" name="Environ. Microbiol.">
        <title>Metagenome sequence of Elaphomyces granulatus from sporocarp tissue reveals Ascomycota ectomycorrhizal fingerprints of genome expansion and a Proteobacteria-rich microbiome.</title>
        <authorList>
            <person name="Quandt C.A."/>
            <person name="Kohler A."/>
            <person name="Hesse C.N."/>
            <person name="Sharpton T.J."/>
            <person name="Martin F."/>
            <person name="Spatafora J.W."/>
        </authorList>
    </citation>
    <scope>NUCLEOTIDE SEQUENCE [LARGE SCALE GENOMIC DNA]</scope>
    <source>
        <strain evidence="2 3">OSC145934</strain>
    </source>
</reference>
<feature type="compositionally biased region" description="Low complexity" evidence="1">
    <location>
        <begin position="12"/>
        <end position="33"/>
    </location>
</feature>
<dbReference type="AlphaFoldDB" id="A0A232LZA5"/>
<accession>A0A232LZA5</accession>
<proteinExistence type="predicted"/>
<sequence>MTSPSIHLQPKSSSSSGSLTPRSSSESTSSSVSFDIVRCSRCQRSLSIENASSPAPGVVQFGMNSYYCSRCASMDLYSDLWAALSTL</sequence>
<evidence type="ECO:0000313" key="2">
    <source>
        <dbReference type="EMBL" id="OXV09500.1"/>
    </source>
</evidence>
<gene>
    <name evidence="2" type="ORF">Egran_02736</name>
</gene>
<evidence type="ECO:0000256" key="1">
    <source>
        <dbReference type="SAM" id="MobiDB-lite"/>
    </source>
</evidence>